<dbReference type="PROSITE" id="PS50112">
    <property type="entry name" value="PAS"/>
    <property type="match status" value="1"/>
</dbReference>
<dbReference type="Pfam" id="PF13426">
    <property type="entry name" value="PAS_9"/>
    <property type="match status" value="1"/>
</dbReference>
<protein>
    <recommendedName>
        <fullName evidence="2">histidine kinase</fullName>
        <ecNumber evidence="2">2.7.13.3</ecNumber>
    </recommendedName>
</protein>
<evidence type="ECO:0000256" key="3">
    <source>
        <dbReference type="ARBA" id="ARBA00022553"/>
    </source>
</evidence>
<dbReference type="GO" id="GO:0000155">
    <property type="term" value="F:phosphorelay sensor kinase activity"/>
    <property type="evidence" value="ECO:0007669"/>
    <property type="project" value="InterPro"/>
</dbReference>
<dbReference type="PRINTS" id="PR00344">
    <property type="entry name" value="BCTRLSENSOR"/>
</dbReference>
<dbReference type="InterPro" id="IPR036097">
    <property type="entry name" value="HisK_dim/P_sf"/>
</dbReference>
<dbReference type="SMART" id="SM00387">
    <property type="entry name" value="HATPase_c"/>
    <property type="match status" value="1"/>
</dbReference>
<reference evidence="9 10" key="1">
    <citation type="submission" date="2016-11" db="EMBL/GenBank/DDBJ databases">
        <authorList>
            <person name="Jaros S."/>
            <person name="Januszkiewicz K."/>
            <person name="Wedrychowicz H."/>
        </authorList>
    </citation>
    <scope>NUCLEOTIDE SEQUENCE [LARGE SCALE GENOMIC DNA]</scope>
    <source>
        <strain evidence="9 10">DSM 24574</strain>
    </source>
</reference>
<organism evidence="9 10">
    <name type="scientific">Chryseolinea serpens</name>
    <dbReference type="NCBI Taxonomy" id="947013"/>
    <lineage>
        <taxon>Bacteria</taxon>
        <taxon>Pseudomonadati</taxon>
        <taxon>Bacteroidota</taxon>
        <taxon>Cytophagia</taxon>
        <taxon>Cytophagales</taxon>
        <taxon>Fulvivirgaceae</taxon>
        <taxon>Chryseolinea</taxon>
    </lineage>
</organism>
<dbReference type="InterPro" id="IPR003594">
    <property type="entry name" value="HATPase_dom"/>
</dbReference>
<dbReference type="EC" id="2.7.13.3" evidence="2"/>
<dbReference type="CDD" id="cd00082">
    <property type="entry name" value="HisKA"/>
    <property type="match status" value="1"/>
</dbReference>
<evidence type="ECO:0000256" key="2">
    <source>
        <dbReference type="ARBA" id="ARBA00012438"/>
    </source>
</evidence>
<dbReference type="InterPro" id="IPR003661">
    <property type="entry name" value="HisK_dim/P_dom"/>
</dbReference>
<dbReference type="Gene3D" id="3.30.450.20">
    <property type="entry name" value="PAS domain"/>
    <property type="match status" value="1"/>
</dbReference>
<dbReference type="Proteomes" id="UP000184212">
    <property type="component" value="Unassembled WGS sequence"/>
</dbReference>
<dbReference type="STRING" id="947013.SAMN04488109_2665"/>
<dbReference type="SUPFAM" id="SSF47384">
    <property type="entry name" value="Homodimeric domain of signal transducing histidine kinase"/>
    <property type="match status" value="1"/>
</dbReference>
<evidence type="ECO:0000313" key="10">
    <source>
        <dbReference type="Proteomes" id="UP000184212"/>
    </source>
</evidence>
<keyword evidence="6" id="KW-0902">Two-component regulatory system</keyword>
<dbReference type="SUPFAM" id="SSF55874">
    <property type="entry name" value="ATPase domain of HSP90 chaperone/DNA topoisomerase II/histidine kinase"/>
    <property type="match status" value="1"/>
</dbReference>
<feature type="domain" description="PAS" evidence="8">
    <location>
        <begin position="20"/>
        <end position="77"/>
    </location>
</feature>
<dbReference type="PANTHER" id="PTHR43711:SF31">
    <property type="entry name" value="HISTIDINE KINASE"/>
    <property type="match status" value="1"/>
</dbReference>
<dbReference type="AlphaFoldDB" id="A0A1M5P498"/>
<keyword evidence="4" id="KW-0808">Transferase</keyword>
<proteinExistence type="predicted"/>
<evidence type="ECO:0000313" key="9">
    <source>
        <dbReference type="EMBL" id="SHG96527.1"/>
    </source>
</evidence>
<dbReference type="InterPro" id="IPR004358">
    <property type="entry name" value="Sig_transdc_His_kin-like_C"/>
</dbReference>
<evidence type="ECO:0000259" key="7">
    <source>
        <dbReference type="PROSITE" id="PS50109"/>
    </source>
</evidence>
<keyword evidence="10" id="KW-1185">Reference proteome</keyword>
<dbReference type="InterPro" id="IPR050736">
    <property type="entry name" value="Sensor_HK_Regulatory"/>
</dbReference>
<comment type="catalytic activity">
    <reaction evidence="1">
        <text>ATP + protein L-histidine = ADP + protein N-phospho-L-histidine.</text>
        <dbReference type="EC" id="2.7.13.3"/>
    </reaction>
</comment>
<dbReference type="EMBL" id="FQWQ01000001">
    <property type="protein sequence ID" value="SHG96527.1"/>
    <property type="molecule type" value="Genomic_DNA"/>
</dbReference>
<dbReference type="SUPFAM" id="SSF55785">
    <property type="entry name" value="PYP-like sensor domain (PAS domain)"/>
    <property type="match status" value="1"/>
</dbReference>
<dbReference type="PROSITE" id="PS50109">
    <property type="entry name" value="HIS_KIN"/>
    <property type="match status" value="1"/>
</dbReference>
<dbReference type="CDD" id="cd00130">
    <property type="entry name" value="PAS"/>
    <property type="match status" value="1"/>
</dbReference>
<dbReference type="Pfam" id="PF00512">
    <property type="entry name" value="HisKA"/>
    <property type="match status" value="1"/>
</dbReference>
<feature type="domain" description="Histidine kinase" evidence="7">
    <location>
        <begin position="128"/>
        <end position="348"/>
    </location>
</feature>
<dbReference type="InterPro" id="IPR000014">
    <property type="entry name" value="PAS"/>
</dbReference>
<evidence type="ECO:0000256" key="6">
    <source>
        <dbReference type="ARBA" id="ARBA00023012"/>
    </source>
</evidence>
<dbReference type="PANTHER" id="PTHR43711">
    <property type="entry name" value="TWO-COMPONENT HISTIDINE KINASE"/>
    <property type="match status" value="1"/>
</dbReference>
<gene>
    <name evidence="9" type="ORF">SAMN04488109_2665</name>
</gene>
<dbReference type="CDD" id="cd16922">
    <property type="entry name" value="HATPase_EvgS-ArcB-TorS-like"/>
    <property type="match status" value="1"/>
</dbReference>
<dbReference type="RefSeq" id="WP_073134357.1">
    <property type="nucleotide sequence ID" value="NZ_FQWQ01000001.1"/>
</dbReference>
<evidence type="ECO:0000256" key="5">
    <source>
        <dbReference type="ARBA" id="ARBA00022777"/>
    </source>
</evidence>
<dbReference type="InterPro" id="IPR035965">
    <property type="entry name" value="PAS-like_dom_sf"/>
</dbReference>
<dbReference type="Gene3D" id="1.10.287.130">
    <property type="match status" value="1"/>
</dbReference>
<dbReference type="InterPro" id="IPR036890">
    <property type="entry name" value="HATPase_C_sf"/>
</dbReference>
<evidence type="ECO:0000259" key="8">
    <source>
        <dbReference type="PROSITE" id="PS50112"/>
    </source>
</evidence>
<dbReference type="Pfam" id="PF02518">
    <property type="entry name" value="HATPase_c"/>
    <property type="match status" value="1"/>
</dbReference>
<dbReference type="Gene3D" id="3.30.565.10">
    <property type="entry name" value="Histidine kinase-like ATPase, C-terminal domain"/>
    <property type="match status" value="1"/>
</dbReference>
<dbReference type="InterPro" id="IPR005467">
    <property type="entry name" value="His_kinase_dom"/>
</dbReference>
<dbReference type="SMART" id="SM00388">
    <property type="entry name" value="HisKA"/>
    <property type="match status" value="1"/>
</dbReference>
<dbReference type="NCBIfam" id="TIGR00229">
    <property type="entry name" value="sensory_box"/>
    <property type="match status" value="1"/>
</dbReference>
<accession>A0A1M5P498</accession>
<keyword evidence="3" id="KW-0597">Phosphoprotein</keyword>
<dbReference type="FunFam" id="3.30.565.10:FF:000010">
    <property type="entry name" value="Sensor histidine kinase RcsC"/>
    <property type="match status" value="1"/>
</dbReference>
<keyword evidence="5" id="KW-0418">Kinase</keyword>
<dbReference type="OrthoDB" id="9766459at2"/>
<evidence type="ECO:0000256" key="4">
    <source>
        <dbReference type="ARBA" id="ARBA00022679"/>
    </source>
</evidence>
<sequence>MNSTNELHWKALDEVDEYAILMLDKEGLVKKWNKGAEKLKGYRAEEVLQKSFSMFYTVEDQVAGIPENLLRQAANKGKVEHNGWHVGKNGRMFWTSEVITASRDDDNGLTGFIQISRHREGNRDFLANMSHELRTPLNAILGFSELLIDQKIGPLNTRQRQYLQDIHESGSHLLQLINNVLDLAKIESGKTELSVEIFSLNEVIAGVITTLESIATEKDVTIRLELSKALSFVCLDKNKFRQVLYNLLSNAIKFNREGGEVQISTLPHQADTFMVRVSDTGLGIPKEDLKKLFMPFVQLDSGTARQHEGSGLGLTLTKNIVELHRGQIGVDSEPGAGSTFWIIMPLRIT</sequence>
<name>A0A1M5P498_9BACT</name>
<evidence type="ECO:0000256" key="1">
    <source>
        <dbReference type="ARBA" id="ARBA00000085"/>
    </source>
</evidence>